<keyword evidence="1" id="KW-0560">Oxidoreductase</keyword>
<dbReference type="Pfam" id="PF21079">
    <property type="entry name" value="GDH_HM2"/>
    <property type="match status" value="1"/>
</dbReference>
<feature type="domain" description="NAD-glutamate dehydrogenase ACT2" evidence="5">
    <location>
        <begin position="410"/>
        <end position="499"/>
    </location>
</feature>
<organism evidence="7 8">
    <name type="scientific">Cellvibrio zantedeschiae</name>
    <dbReference type="NCBI Taxonomy" id="1237077"/>
    <lineage>
        <taxon>Bacteria</taxon>
        <taxon>Pseudomonadati</taxon>
        <taxon>Pseudomonadota</taxon>
        <taxon>Gammaproteobacteria</taxon>
        <taxon>Cellvibrionales</taxon>
        <taxon>Cellvibrionaceae</taxon>
        <taxon>Cellvibrio</taxon>
    </lineage>
</organism>
<sequence>MNSQLAAAQDLTTFVQDLHNFAREKIPEAELPGFMKFVESYFSRFPLEELAGRYLGDLFGSVYQWWRYIQHFDGQHPKVSLVNPKLDTEGWVCPHTVLVVHQTDMPFLVDSIRIELNRRNIAIHAIKSTVLNIQRDSKHQLVDILNRADTETSGTKEAFVYLEINLLTQKSELESITQSLMSVLAELSVVVSDFQPMLNAVAAAEENLSHATKSVAVANVAESQEFLAWLRDNNFTFLGYSEYEFGEEQGKKFLREKVEKRLGLFAYKGGEANYSESDNLNPGMARFHLAPQVLTFSKSAVKSRIHRQAYSDYIVVKQFNALGDVVGEMRFLGLYTSSVYTMMPTKIPVIRNKVNKVFERSGLSAKSHDGKSLQQILTTFPRDELFLSNSSELFETVTAIAQINERYMVRLFMRRDPFGKFVSCLVYVPRDVFTTQMRLRIQDVIGQAINATESEFNTYFSESILARVHLVFKVDPKLPLEYNQEKLERQIREISRSWEDHLQNSLIESLGEEKAMRLLQEYRDAFSSSYKEHFESRTAVHDIASMAELNTPDDIAMSFYQPVGAEPNVVRFKVFRKTKTIELSDAIPLLENLGLRVLSENPYAIHKKSEGIIWLHDFQLSYNLPGVIDVLRVKDIFQEAFSAAWHKKTVNDSFNKLVLSAELSWREVFVLRAYAGYMHQTLFNFTQHYIANALVNHRDIARLLIKLFSLKFNPNANADTRAAELNQCRELINTHLNAVENLSEDRILRRFLVLIDGSLRTNYYQVAANGAEKDYLSIKLSPRSIPEIPEPRPLYEIYVYSLRVEGVHLRGGKVARGGLRWSDRLQDYRTEVLGLVKAQQVKNAVIVPNGAKGGFVCKQPPLTGGREAVQQEGIACYKVFIRGLLDLTDNLVDGKLVPPNNVVRYDEDDPYLVVAADKGTATFSDIANSISAEYSHWLGDAFASGGSQGYDHKGMGITARGAWISVMRHFREKNINIQKEDFTVVGIGDMAGDVFGNGMLLSEHICLLAAFNHVHIFIDPTPDSAKSFVERQRLFNTPKTSWMDYEKSLISKGGGIFSRDAKTIAVTPEMKTAFNIYEDNLTPAELISSLLKAPVDLIWNGGIGTYVKASSETHADVGDKANDSLRINGNELRCKVFGEGGNLGMTQRGRIEYALNGGACNTDFIDNAGGVDCSDHEVNVKILLNEVVSNGDLTPKQRNQLLANMTDNVADLVLKNNYRQTQAISIAELESLARGAEYRRFMSTFESQKRLNRKLEFLPADDILVERQSHNLGLTRPELAVLISYAKAVLKEDLAIANIADDSYVAKAIEGAFPNRIATEYRESLYAHRLKREIVATQIANDMVNNMGISFAQRLVEATGATVGEVAKAYVAARDVYQMEKFIVDLQALDHQIPAKIQYELMINMMRRVRRATRWFLRNRRSNINPAAEVEFFAPAVSIISQQLPQLLLGGQLEELQGQYQRLQESGVPQDLIIRATSASYLFSGLSIGEASRRSNREMDEVAELYFALSEALSLPWFANQIANLKVETFWQAMARETYMDDLESQLRSLTISLIKFSKGKGSVTQVVEAWSQQQALLINRWKLMVNELQAASGTDFAVFSVALRELLDLAQATQHCDVTL</sequence>
<dbReference type="RefSeq" id="WP_229837667.1">
    <property type="nucleotide sequence ID" value="NZ_BMYZ01000001.1"/>
</dbReference>
<dbReference type="Pfam" id="PF05088">
    <property type="entry name" value="Bac_GDH_CD"/>
    <property type="match status" value="1"/>
</dbReference>
<dbReference type="InterPro" id="IPR049064">
    <property type="entry name" value="NAD_Glu_DH_ACT3"/>
</dbReference>
<dbReference type="InterPro" id="IPR036291">
    <property type="entry name" value="NAD(P)-bd_dom_sf"/>
</dbReference>
<dbReference type="InterPro" id="IPR049058">
    <property type="entry name" value="NAD_Glu_DH_HM2"/>
</dbReference>
<dbReference type="Pfam" id="PF21077">
    <property type="entry name" value="GDH_ACT3"/>
    <property type="match status" value="1"/>
</dbReference>
<evidence type="ECO:0000259" key="2">
    <source>
        <dbReference type="Pfam" id="PF05088"/>
    </source>
</evidence>
<name>A0ABQ3B0Z9_9GAMM</name>
<evidence type="ECO:0000259" key="4">
    <source>
        <dbReference type="Pfam" id="PF21075"/>
    </source>
</evidence>
<accession>A0ABQ3B0Z9</accession>
<dbReference type="InterPro" id="IPR046346">
    <property type="entry name" value="Aminoacid_DH-like_N_sf"/>
</dbReference>
<dbReference type="InterPro" id="IPR007780">
    <property type="entry name" value="NAD_Glu_DH_bac"/>
</dbReference>
<dbReference type="InterPro" id="IPR048381">
    <property type="entry name" value="GDH_C"/>
</dbReference>
<dbReference type="Pfam" id="PF21073">
    <property type="entry name" value="GDH_HM1"/>
    <property type="match status" value="1"/>
</dbReference>
<dbReference type="PANTHER" id="PTHR43403">
    <property type="entry name" value="NAD-SPECIFIC GLUTAMATE DEHYDROGENASE"/>
    <property type="match status" value="1"/>
</dbReference>
<protein>
    <submittedName>
        <fullName evidence="7">NAD-specific glutamate dehydrogenase</fullName>
    </submittedName>
</protein>
<dbReference type="InterPro" id="IPR028971">
    <property type="entry name" value="NAD-GDH_cat"/>
</dbReference>
<dbReference type="InterPro" id="IPR049056">
    <property type="entry name" value="NAD_Glu_DH_HM3"/>
</dbReference>
<evidence type="ECO:0000259" key="3">
    <source>
        <dbReference type="Pfam" id="PF21074"/>
    </source>
</evidence>
<feature type="domain" description="NAD-specific glutamate dehydrogenase C-terminal" evidence="3">
    <location>
        <begin position="1272"/>
        <end position="1608"/>
    </location>
</feature>
<dbReference type="EMBL" id="BMYZ01000001">
    <property type="protein sequence ID" value="GGY70203.1"/>
    <property type="molecule type" value="Genomic_DNA"/>
</dbReference>
<feature type="domain" description="NAD-glutamate dehydrogenase catalytic" evidence="2">
    <location>
        <begin position="732"/>
        <end position="1226"/>
    </location>
</feature>
<dbReference type="PANTHER" id="PTHR43403:SF1">
    <property type="entry name" value="NAD-SPECIFIC GLUTAMATE DEHYDROGENASE"/>
    <property type="match status" value="1"/>
</dbReference>
<dbReference type="Pfam" id="PF21078">
    <property type="entry name" value="GDH_HM3"/>
    <property type="match status" value="1"/>
</dbReference>
<dbReference type="InterPro" id="IPR024727">
    <property type="entry name" value="NAD_Glu_DH_N_ACT1"/>
</dbReference>
<dbReference type="Pfam" id="PF21074">
    <property type="entry name" value="GDH_C"/>
    <property type="match status" value="1"/>
</dbReference>
<dbReference type="Proteomes" id="UP000619761">
    <property type="component" value="Unassembled WGS sequence"/>
</dbReference>
<feature type="domain" description="NAD-glutamate dehydrogenase N-terminal ACT1" evidence="4">
    <location>
        <begin position="37"/>
        <end position="180"/>
    </location>
</feature>
<proteinExistence type="predicted"/>
<keyword evidence="8" id="KW-1185">Reference proteome</keyword>
<dbReference type="SUPFAM" id="SSF53223">
    <property type="entry name" value="Aminoacid dehydrogenase-like, N-terminal domain"/>
    <property type="match status" value="1"/>
</dbReference>
<evidence type="ECO:0000313" key="8">
    <source>
        <dbReference type="Proteomes" id="UP000619761"/>
    </source>
</evidence>
<reference evidence="8" key="1">
    <citation type="journal article" date="2019" name="Int. J. Syst. Evol. Microbiol.">
        <title>The Global Catalogue of Microorganisms (GCM) 10K type strain sequencing project: providing services to taxonomists for standard genome sequencing and annotation.</title>
        <authorList>
            <consortium name="The Broad Institute Genomics Platform"/>
            <consortium name="The Broad Institute Genome Sequencing Center for Infectious Disease"/>
            <person name="Wu L."/>
            <person name="Ma J."/>
        </authorList>
    </citation>
    <scope>NUCLEOTIDE SEQUENCE [LARGE SCALE GENOMIC DNA]</scope>
    <source>
        <strain evidence="8">KCTC 32239</strain>
    </source>
</reference>
<evidence type="ECO:0000313" key="7">
    <source>
        <dbReference type="EMBL" id="GGY70203.1"/>
    </source>
</evidence>
<dbReference type="PIRSF" id="PIRSF036761">
    <property type="entry name" value="GDH_Mll4104"/>
    <property type="match status" value="1"/>
</dbReference>
<dbReference type="Pfam" id="PF21075">
    <property type="entry name" value="GDH_ACT1"/>
    <property type="match status" value="1"/>
</dbReference>
<evidence type="ECO:0000259" key="6">
    <source>
        <dbReference type="Pfam" id="PF21077"/>
    </source>
</evidence>
<comment type="caution">
    <text evidence="7">The sequence shown here is derived from an EMBL/GenBank/DDBJ whole genome shotgun (WGS) entry which is preliminary data.</text>
</comment>
<dbReference type="SUPFAM" id="SSF51735">
    <property type="entry name" value="NAD(P)-binding Rossmann-fold domains"/>
    <property type="match status" value="1"/>
</dbReference>
<dbReference type="Gene3D" id="3.40.50.720">
    <property type="entry name" value="NAD(P)-binding Rossmann-like Domain"/>
    <property type="match status" value="1"/>
</dbReference>
<gene>
    <name evidence="7" type="primary">gdhB</name>
    <name evidence="7" type="ORF">GCM10011613_13270</name>
</gene>
<dbReference type="InterPro" id="IPR049059">
    <property type="entry name" value="NAD_Glu_DH_HM1"/>
</dbReference>
<dbReference type="InterPro" id="IPR049062">
    <property type="entry name" value="NAD_Glu_DH_ACT2"/>
</dbReference>
<evidence type="ECO:0000259" key="5">
    <source>
        <dbReference type="Pfam" id="PF21076"/>
    </source>
</evidence>
<dbReference type="Pfam" id="PF21076">
    <property type="entry name" value="GDH_ACT2"/>
    <property type="match status" value="1"/>
</dbReference>
<feature type="domain" description="NAD-glutamate dehydrogenase ACT3" evidence="6">
    <location>
        <begin position="554"/>
        <end position="629"/>
    </location>
</feature>
<evidence type="ECO:0000256" key="1">
    <source>
        <dbReference type="ARBA" id="ARBA00023002"/>
    </source>
</evidence>